<reference evidence="4" key="1">
    <citation type="submission" date="2020-10" db="EMBL/GenBank/DDBJ databases">
        <authorList>
            <person name="Castelo-Branco R."/>
            <person name="Eusebio N."/>
            <person name="Adriana R."/>
            <person name="Vieira A."/>
            <person name="Brugerolle De Fraissinette N."/>
            <person name="Rezende De Castro R."/>
            <person name="Schneider M.P."/>
            <person name="Vasconcelos V."/>
            <person name="Leao P.N."/>
        </authorList>
    </citation>
    <scope>NUCLEOTIDE SEQUENCE</scope>
    <source>
        <strain evidence="4">LEGE 07310</strain>
    </source>
</reference>
<feature type="region of interest" description="Disordered" evidence="2">
    <location>
        <begin position="1"/>
        <end position="28"/>
    </location>
</feature>
<dbReference type="Pfam" id="PF02638">
    <property type="entry name" value="GHL10"/>
    <property type="match status" value="1"/>
</dbReference>
<dbReference type="SUPFAM" id="SSF51445">
    <property type="entry name" value="(Trans)glycosidases"/>
    <property type="match status" value="1"/>
</dbReference>
<dbReference type="EMBL" id="JADEXG010000018">
    <property type="protein sequence ID" value="MBE9077554.1"/>
    <property type="molecule type" value="Genomic_DNA"/>
</dbReference>
<keyword evidence="1" id="KW-0732">Signal</keyword>
<keyword evidence="5" id="KW-1185">Reference proteome</keyword>
<accession>A0A8J7DR18</accession>
<organism evidence="4 5">
    <name type="scientific">Vasconcelosia minhoensis LEGE 07310</name>
    <dbReference type="NCBI Taxonomy" id="915328"/>
    <lineage>
        <taxon>Bacteria</taxon>
        <taxon>Bacillati</taxon>
        <taxon>Cyanobacteriota</taxon>
        <taxon>Cyanophyceae</taxon>
        <taxon>Nodosilineales</taxon>
        <taxon>Cymatolegaceae</taxon>
        <taxon>Vasconcelosia</taxon>
        <taxon>Vasconcelosia minhoensis</taxon>
    </lineage>
</organism>
<gene>
    <name evidence="4" type="ORF">IQ241_09620</name>
</gene>
<evidence type="ECO:0000256" key="1">
    <source>
        <dbReference type="ARBA" id="ARBA00022729"/>
    </source>
</evidence>
<dbReference type="InterPro" id="IPR017853">
    <property type="entry name" value="GH"/>
</dbReference>
<dbReference type="InterPro" id="IPR052177">
    <property type="entry name" value="Divisome_Glycosyl_Hydrolase"/>
</dbReference>
<dbReference type="InterPro" id="IPR003790">
    <property type="entry name" value="GHL10"/>
</dbReference>
<dbReference type="PANTHER" id="PTHR43405:SF1">
    <property type="entry name" value="GLYCOSYL HYDROLASE DIGH"/>
    <property type="match status" value="1"/>
</dbReference>
<comment type="caution">
    <text evidence="4">The sequence shown here is derived from an EMBL/GenBank/DDBJ whole genome shotgun (WGS) entry which is preliminary data.</text>
</comment>
<evidence type="ECO:0000256" key="2">
    <source>
        <dbReference type="SAM" id="MobiDB-lite"/>
    </source>
</evidence>
<protein>
    <submittedName>
        <fullName evidence="4">Family 10 glycosylhydrolase</fullName>
    </submittedName>
</protein>
<proteinExistence type="predicted"/>
<dbReference type="PANTHER" id="PTHR43405">
    <property type="entry name" value="GLYCOSYL HYDROLASE DIGH"/>
    <property type="match status" value="1"/>
</dbReference>
<dbReference type="Proteomes" id="UP000636505">
    <property type="component" value="Unassembled WGS sequence"/>
</dbReference>
<evidence type="ECO:0000313" key="5">
    <source>
        <dbReference type="Proteomes" id="UP000636505"/>
    </source>
</evidence>
<name>A0A8J7DR18_9CYAN</name>
<evidence type="ECO:0000259" key="3">
    <source>
        <dbReference type="Pfam" id="PF02638"/>
    </source>
</evidence>
<evidence type="ECO:0000313" key="4">
    <source>
        <dbReference type="EMBL" id="MBE9077554.1"/>
    </source>
</evidence>
<feature type="domain" description="Glycosyl hydrolase-like 10" evidence="3">
    <location>
        <begin position="139"/>
        <end position="433"/>
    </location>
</feature>
<dbReference type="Gene3D" id="3.20.20.80">
    <property type="entry name" value="Glycosidases"/>
    <property type="match status" value="1"/>
</dbReference>
<sequence>MSSRTELRLAQALPPEGQSAPPAIPVGSASFDPQLLPAMRQELENLVGRYESALLIVNAQGQPTRLQADAIASPRTASLTPANTRWSLPPILTHAQQLLQDWPSLVNQGDYETLWQRWLQSRQALQTSFPTDQRLAQPEIRAIWLDRGTIVQAGSAAGLTGIFDRLAAAGINTVFVETVNAGYPIYPSQVAPQQNPLTRGWDPLRAAIALGHQRGIEVHAWVWVFAAGNERHNPLVNRPISYPGPVLAQHPDWAAYDNRGRLTLSGQTKPFYDPANPEVRSYIQRLLGEIATSYDVDGIHLDYIRYPFQDPAANRTFGYGRAARQQFEQRTGVDPFTLTPPGSTWLVGPERQRQQLLWEQWTDFRVEQVSTFVAEASQELRRLRPNLVISAAVFAQSEYERRQVLQQDWNRWAIQGDLDWIVLMSYALDTPRFETLIRPWTVEADYGATLIIPGIRLLPLVNAAALDQIQLLRDLPVSGYALFAAENLNGSLQKILAVTQGSARDSPPPQQQPFATAAARYQALQQEWNWLLSQQLLEMPPYRLEQWTAEANQLGDELAALAANPSRQGVTAARSRLRLLQNHLGSGFTLHMASAPYRRRTWQYHLTTIERLLVYGEEHQLR</sequence>
<dbReference type="RefSeq" id="WP_193906436.1">
    <property type="nucleotide sequence ID" value="NZ_JADEXG010000018.1"/>
</dbReference>
<dbReference type="AlphaFoldDB" id="A0A8J7DR18"/>